<dbReference type="RefSeq" id="WP_163482811.1">
    <property type="nucleotide sequence ID" value="NZ_JAAGWF010000018.1"/>
</dbReference>
<dbReference type="Proteomes" id="UP000470246">
    <property type="component" value="Unassembled WGS sequence"/>
</dbReference>
<comment type="similarity">
    <text evidence="1">Belongs to the short-chain dehydrogenases/reductases (SDR) family.</text>
</comment>
<protein>
    <submittedName>
        <fullName evidence="2">SDR family oxidoreductase</fullName>
    </submittedName>
</protein>
<dbReference type="Pfam" id="PF13561">
    <property type="entry name" value="adh_short_C2"/>
    <property type="match status" value="1"/>
</dbReference>
<gene>
    <name evidence="2" type="ORF">GCU56_16375</name>
</gene>
<evidence type="ECO:0000313" key="3">
    <source>
        <dbReference type="Proteomes" id="UP000470246"/>
    </source>
</evidence>
<dbReference type="PRINTS" id="PR00081">
    <property type="entry name" value="GDHRDH"/>
</dbReference>
<accession>A0A7K3W3I3</accession>
<evidence type="ECO:0000313" key="2">
    <source>
        <dbReference type="EMBL" id="NEK59435.1"/>
    </source>
</evidence>
<sequence>MDLELTGRRAIVTGASRGIGLAVAHGLAAEGAHVALVARDPEVLSRAADAVRRHGTTVLPVPADTRDDGAVRGMVARVVAELGGVDVLVNAAARPAVPGPVPPLAELSDDALRDEVETKVLGYLRCARAVAPHMVDAGWGRIINISGLGARIAGSLVGSVRNVAVAAMTKNLADELGPAGITVTVVHPGITVTERLADVVADRARREGRTPEEVGRALAAGTSIGRLVTAREVADVVTFLASPRSAGITGDAVTVGGGTRGAIHY</sequence>
<name>A0A7K3W3I3_9ACTN</name>
<comment type="caution">
    <text evidence="2">The sequence shown here is derived from an EMBL/GenBank/DDBJ whole genome shotgun (WGS) entry which is preliminary data.</text>
</comment>
<organism evidence="2 3">
    <name type="scientific">Geodermatophilus sabuli</name>
    <dbReference type="NCBI Taxonomy" id="1564158"/>
    <lineage>
        <taxon>Bacteria</taxon>
        <taxon>Bacillati</taxon>
        <taxon>Actinomycetota</taxon>
        <taxon>Actinomycetes</taxon>
        <taxon>Geodermatophilales</taxon>
        <taxon>Geodermatophilaceae</taxon>
        <taxon>Geodermatophilus</taxon>
    </lineage>
</organism>
<dbReference type="InterPro" id="IPR036291">
    <property type="entry name" value="NAD(P)-bd_dom_sf"/>
</dbReference>
<dbReference type="SUPFAM" id="SSF51735">
    <property type="entry name" value="NAD(P)-binding Rossmann-fold domains"/>
    <property type="match status" value="1"/>
</dbReference>
<dbReference type="Gene3D" id="3.40.50.720">
    <property type="entry name" value="NAD(P)-binding Rossmann-like Domain"/>
    <property type="match status" value="1"/>
</dbReference>
<evidence type="ECO:0000256" key="1">
    <source>
        <dbReference type="ARBA" id="ARBA00006484"/>
    </source>
</evidence>
<dbReference type="PANTHER" id="PTHR42879:SF6">
    <property type="entry name" value="NADPH-DEPENDENT REDUCTASE BACG"/>
    <property type="match status" value="1"/>
</dbReference>
<dbReference type="InterPro" id="IPR002347">
    <property type="entry name" value="SDR_fam"/>
</dbReference>
<proteinExistence type="inferred from homology"/>
<dbReference type="InterPro" id="IPR050259">
    <property type="entry name" value="SDR"/>
</dbReference>
<keyword evidence="3" id="KW-1185">Reference proteome</keyword>
<dbReference type="PANTHER" id="PTHR42879">
    <property type="entry name" value="3-OXOACYL-(ACYL-CARRIER-PROTEIN) REDUCTASE"/>
    <property type="match status" value="1"/>
</dbReference>
<dbReference type="EMBL" id="JAAGWF010000018">
    <property type="protein sequence ID" value="NEK59435.1"/>
    <property type="molecule type" value="Genomic_DNA"/>
</dbReference>
<reference evidence="2 3" key="1">
    <citation type="submission" date="2020-02" db="EMBL/GenBank/DDBJ databases">
        <title>Geodermatophilus sabuli CPCC 205279 I12A-02694.</title>
        <authorList>
            <person name="Jiang Z."/>
        </authorList>
    </citation>
    <scope>NUCLEOTIDE SEQUENCE [LARGE SCALE GENOMIC DNA]</scope>
    <source>
        <strain evidence="2 3">I12A-02694</strain>
    </source>
</reference>
<dbReference type="AlphaFoldDB" id="A0A7K3W3I3"/>